<evidence type="ECO:0000256" key="2">
    <source>
        <dbReference type="SAM" id="SignalP"/>
    </source>
</evidence>
<feature type="signal peptide" evidence="2">
    <location>
        <begin position="1"/>
        <end position="22"/>
    </location>
</feature>
<evidence type="ECO:0000313" key="3">
    <source>
        <dbReference type="EMBL" id="KFG25411.1"/>
    </source>
</evidence>
<feature type="region of interest" description="Disordered" evidence="1">
    <location>
        <begin position="48"/>
        <end position="68"/>
    </location>
</feature>
<dbReference type="HOGENOM" id="CLU_503513_0_0_1"/>
<feature type="chain" id="PRO_5001807780" evidence="2">
    <location>
        <begin position="23"/>
        <end position="541"/>
    </location>
</feature>
<proteinExistence type="predicted"/>
<sequence>MRGFGICFFLQVLNIIKHATAALEVTQQANSIVSLPLMTTETPYTASSIDSLPKMEQTRDSRNSDTFQNPLRIDPNKNVRMQISEYPKAYADGLRNVTLYLGDLYLDYDEVLASVMGKEEYAECNELLSIIMDKKDINSAASTSYKESSVRTKKAQAYPLVSGQELFTYMSVNNLLVSAPAHEEIKEECGKNPDDCIYQLDMDSILEKTDETRRAFSKFESKLEILHTNMDKLNSNVIAVQDAKNFIQDYGVMMRTFYGFLAEQFILVIENTQNQEVYSPDAVDSVDELVIDYIEGLSKAYEISKRHGFNVFESSECNLNMLILHYVIINADIFSKDISNGIYFKASGINTAWQIRMLFPLLEDVVNILHISENEDDVKICDVISSMELSINAASDSLLRFNPYYFDMKSVNFIQENLFNSITQLLEVFKHMSMTLKDNVESLESLFNSVLHNLDFEDKAKGTLNIDMQRSEDKEFVNEVAISMHVLKKTKDHISNIVTSLKKFYDGNFKDSNIFNDSLYTDPWNNLMKYRESLYVNSNED</sequence>
<reference evidence="3 4" key="1">
    <citation type="journal article" date="2014" name="Genome Announc.">
        <title>Genome Sequence of the Microsporidian Species Nematocida sp1 Strain ERTm6 (ATCC PRA-372).</title>
        <authorList>
            <person name="Bakowski M.A."/>
            <person name="Priest M."/>
            <person name="Young S."/>
            <person name="Cuomo C.A."/>
            <person name="Troemel E.R."/>
        </authorList>
    </citation>
    <scope>NUCLEOTIDE SEQUENCE [LARGE SCALE GENOMIC DNA]</scope>
    <source>
        <strain evidence="3 4">ERTm6</strain>
    </source>
</reference>
<protein>
    <submittedName>
        <fullName evidence="3">Uncharacterized protein</fullName>
    </submittedName>
</protein>
<gene>
    <name evidence="3" type="ORF">NESG_02185</name>
</gene>
<organism evidence="3 4">
    <name type="scientific">Nematocida ausubeli (strain ATCC PRA-371 / ERTm2)</name>
    <name type="common">Nematode killer fungus</name>
    <dbReference type="NCBI Taxonomy" id="1913371"/>
    <lineage>
        <taxon>Eukaryota</taxon>
        <taxon>Fungi</taxon>
        <taxon>Fungi incertae sedis</taxon>
        <taxon>Microsporidia</taxon>
        <taxon>Nematocida</taxon>
    </lineage>
</organism>
<dbReference type="EMBL" id="AKIJ01000005">
    <property type="protein sequence ID" value="KFG25411.1"/>
    <property type="molecule type" value="Genomic_DNA"/>
</dbReference>
<dbReference type="RefSeq" id="XP_052903966.1">
    <property type="nucleotide sequence ID" value="XM_053049795.1"/>
</dbReference>
<evidence type="ECO:0000313" key="4">
    <source>
        <dbReference type="Proteomes" id="UP000054524"/>
    </source>
</evidence>
<evidence type="ECO:0000256" key="1">
    <source>
        <dbReference type="SAM" id="MobiDB-lite"/>
    </source>
</evidence>
<keyword evidence="4" id="KW-1185">Reference proteome</keyword>
<accession>A0A086IZU3</accession>
<dbReference type="Proteomes" id="UP000054524">
    <property type="component" value="Unassembled WGS sequence"/>
</dbReference>
<comment type="caution">
    <text evidence="3">The sequence shown here is derived from an EMBL/GenBank/DDBJ whole genome shotgun (WGS) entry which is preliminary data.</text>
</comment>
<name>A0A086IZU3_NEMA1</name>
<keyword evidence="2" id="KW-0732">Signal</keyword>
<dbReference type="AlphaFoldDB" id="A0A086IZU3"/>
<dbReference type="GeneID" id="77677158"/>